<comment type="similarity">
    <text evidence="2">Belongs to the PER33/POM33 family.</text>
</comment>
<evidence type="ECO:0000256" key="1">
    <source>
        <dbReference type="ARBA" id="ARBA00004141"/>
    </source>
</evidence>
<feature type="transmembrane region" description="Helical" evidence="6">
    <location>
        <begin position="36"/>
        <end position="57"/>
    </location>
</feature>
<organism evidence="7 8">
    <name type="scientific">Pisolithus microcarpus 441</name>
    <dbReference type="NCBI Taxonomy" id="765257"/>
    <lineage>
        <taxon>Eukaryota</taxon>
        <taxon>Fungi</taxon>
        <taxon>Dikarya</taxon>
        <taxon>Basidiomycota</taxon>
        <taxon>Agaricomycotina</taxon>
        <taxon>Agaricomycetes</taxon>
        <taxon>Agaricomycetidae</taxon>
        <taxon>Boletales</taxon>
        <taxon>Sclerodermatineae</taxon>
        <taxon>Pisolithaceae</taxon>
        <taxon>Pisolithus</taxon>
    </lineage>
</organism>
<evidence type="ECO:0008006" key="9">
    <source>
        <dbReference type="Google" id="ProtNLM"/>
    </source>
</evidence>
<dbReference type="STRING" id="765257.A0A0C9YNG9"/>
<feature type="transmembrane region" description="Helical" evidence="6">
    <location>
        <begin position="7"/>
        <end position="30"/>
    </location>
</feature>
<reference evidence="8" key="2">
    <citation type="submission" date="2015-01" db="EMBL/GenBank/DDBJ databases">
        <title>Evolutionary Origins and Diversification of the Mycorrhizal Mutualists.</title>
        <authorList>
            <consortium name="DOE Joint Genome Institute"/>
            <consortium name="Mycorrhizal Genomics Consortium"/>
            <person name="Kohler A."/>
            <person name="Kuo A."/>
            <person name="Nagy L.G."/>
            <person name="Floudas D."/>
            <person name="Copeland A."/>
            <person name="Barry K.W."/>
            <person name="Cichocki N."/>
            <person name="Veneault-Fourrey C."/>
            <person name="LaButti K."/>
            <person name="Lindquist E.A."/>
            <person name="Lipzen A."/>
            <person name="Lundell T."/>
            <person name="Morin E."/>
            <person name="Murat C."/>
            <person name="Riley R."/>
            <person name="Ohm R."/>
            <person name="Sun H."/>
            <person name="Tunlid A."/>
            <person name="Henrissat B."/>
            <person name="Grigoriev I.V."/>
            <person name="Hibbett D.S."/>
            <person name="Martin F."/>
        </authorList>
    </citation>
    <scope>NUCLEOTIDE SEQUENCE [LARGE SCALE GENOMIC DNA]</scope>
    <source>
        <strain evidence="8">441</strain>
    </source>
</reference>
<dbReference type="GO" id="GO:0016020">
    <property type="term" value="C:membrane"/>
    <property type="evidence" value="ECO:0007669"/>
    <property type="project" value="UniProtKB-SubCell"/>
</dbReference>
<name>A0A0C9YNG9_9AGAM</name>
<sequence length="248" mass="28068">MATTQHYLWAGGHFLLLVSALRYLVAYATFKTVSPWWYRASFLGALVSYAIVCYKSLGSPQPTGAYVKKALMDENVQYFFLAFFWWSSKTVPLALIPFFIFSLFHALTFTRTTLMPRFLPPGPPATAGGPPQPHPLAKRLQLWVKANYDKAMRLVAYAELVILVRVLFGALFFKNSFMAPIFFIHFLRQRYTQSAFTRDAIAVTDARITDLVRRAGNPAIAEVWDKARELFARWGAGPIQTAGAARRD</sequence>
<evidence type="ECO:0000256" key="4">
    <source>
        <dbReference type="ARBA" id="ARBA00022989"/>
    </source>
</evidence>
<dbReference type="Proteomes" id="UP000054018">
    <property type="component" value="Unassembled WGS sequence"/>
</dbReference>
<evidence type="ECO:0000256" key="3">
    <source>
        <dbReference type="ARBA" id="ARBA00022692"/>
    </source>
</evidence>
<keyword evidence="4 6" id="KW-1133">Transmembrane helix</keyword>
<evidence type="ECO:0000256" key="6">
    <source>
        <dbReference type="SAM" id="Phobius"/>
    </source>
</evidence>
<dbReference type="GO" id="GO:0071786">
    <property type="term" value="P:endoplasmic reticulum tubular network organization"/>
    <property type="evidence" value="ECO:0007669"/>
    <property type="project" value="TreeGrafter"/>
</dbReference>
<dbReference type="HOGENOM" id="CLU_065417_0_0_1"/>
<dbReference type="GO" id="GO:0061024">
    <property type="term" value="P:membrane organization"/>
    <property type="evidence" value="ECO:0007669"/>
    <property type="project" value="TreeGrafter"/>
</dbReference>
<proteinExistence type="inferred from homology"/>
<dbReference type="InterPro" id="IPR005344">
    <property type="entry name" value="TMEM33/Pom33"/>
</dbReference>
<dbReference type="InterPro" id="IPR051645">
    <property type="entry name" value="PER33/POM33_regulator"/>
</dbReference>
<keyword evidence="3 6" id="KW-0812">Transmembrane</keyword>
<keyword evidence="8" id="KW-1185">Reference proteome</keyword>
<dbReference type="Pfam" id="PF03661">
    <property type="entry name" value="TMEM33_Pom33"/>
    <property type="match status" value="1"/>
</dbReference>
<gene>
    <name evidence="7" type="ORF">PISMIDRAFT_675919</name>
</gene>
<dbReference type="PANTHER" id="PTHR12703">
    <property type="entry name" value="TRANSMEMBRANE PROTEIN 33"/>
    <property type="match status" value="1"/>
</dbReference>
<comment type="subcellular location">
    <subcellularLocation>
        <location evidence="1">Membrane</location>
        <topology evidence="1">Multi-pass membrane protein</topology>
    </subcellularLocation>
</comment>
<protein>
    <recommendedName>
        <fullName evidence="9">Endoplasmic reticulum protein</fullName>
    </recommendedName>
</protein>
<accession>A0A0C9YNG9</accession>
<feature type="transmembrane region" description="Helical" evidence="6">
    <location>
        <begin position="78"/>
        <end position="107"/>
    </location>
</feature>
<evidence type="ECO:0000256" key="5">
    <source>
        <dbReference type="ARBA" id="ARBA00023136"/>
    </source>
</evidence>
<dbReference type="OrthoDB" id="5581259at2759"/>
<evidence type="ECO:0000313" key="7">
    <source>
        <dbReference type="EMBL" id="KIK26540.1"/>
    </source>
</evidence>
<reference evidence="7 8" key="1">
    <citation type="submission" date="2014-04" db="EMBL/GenBank/DDBJ databases">
        <authorList>
            <consortium name="DOE Joint Genome Institute"/>
            <person name="Kuo A."/>
            <person name="Kohler A."/>
            <person name="Costa M.D."/>
            <person name="Nagy L.G."/>
            <person name="Floudas D."/>
            <person name="Copeland A."/>
            <person name="Barry K.W."/>
            <person name="Cichocki N."/>
            <person name="Veneault-Fourrey C."/>
            <person name="LaButti K."/>
            <person name="Lindquist E.A."/>
            <person name="Lipzen A."/>
            <person name="Lundell T."/>
            <person name="Morin E."/>
            <person name="Murat C."/>
            <person name="Sun H."/>
            <person name="Tunlid A."/>
            <person name="Henrissat B."/>
            <person name="Grigoriev I.V."/>
            <person name="Hibbett D.S."/>
            <person name="Martin F."/>
            <person name="Nordberg H.P."/>
            <person name="Cantor M.N."/>
            <person name="Hua S.X."/>
        </authorList>
    </citation>
    <scope>NUCLEOTIDE SEQUENCE [LARGE SCALE GENOMIC DNA]</scope>
    <source>
        <strain evidence="7 8">441</strain>
    </source>
</reference>
<evidence type="ECO:0000256" key="2">
    <source>
        <dbReference type="ARBA" id="ARBA00007322"/>
    </source>
</evidence>
<dbReference type="GO" id="GO:0005783">
    <property type="term" value="C:endoplasmic reticulum"/>
    <property type="evidence" value="ECO:0007669"/>
    <property type="project" value="TreeGrafter"/>
</dbReference>
<dbReference type="PANTHER" id="PTHR12703:SF4">
    <property type="entry name" value="TRANSMEMBRANE PROTEIN 33"/>
    <property type="match status" value="1"/>
</dbReference>
<dbReference type="EMBL" id="KN833701">
    <property type="protein sequence ID" value="KIK26540.1"/>
    <property type="molecule type" value="Genomic_DNA"/>
</dbReference>
<evidence type="ECO:0000313" key="8">
    <source>
        <dbReference type="Proteomes" id="UP000054018"/>
    </source>
</evidence>
<dbReference type="AlphaFoldDB" id="A0A0C9YNG9"/>
<feature type="transmembrane region" description="Helical" evidence="6">
    <location>
        <begin position="154"/>
        <end position="173"/>
    </location>
</feature>
<keyword evidence="5 6" id="KW-0472">Membrane</keyword>